<evidence type="ECO:0000313" key="4">
    <source>
        <dbReference type="Proteomes" id="UP000049222"/>
    </source>
</evidence>
<dbReference type="Gene3D" id="3.40.1620.10">
    <property type="entry name" value="YefM-like domain"/>
    <property type="match status" value="1"/>
</dbReference>
<dbReference type="InterPro" id="IPR036165">
    <property type="entry name" value="YefM-like_sf"/>
</dbReference>
<evidence type="ECO:0000313" key="3">
    <source>
        <dbReference type="EMBL" id="CTQ48075.1"/>
    </source>
</evidence>
<dbReference type="Proteomes" id="UP000049222">
    <property type="component" value="Unassembled WGS sequence"/>
</dbReference>
<dbReference type="AlphaFoldDB" id="A0A0M6YEF0"/>
<organism evidence="3 4">
    <name type="scientific">Jannaschia donghaensis</name>
    <dbReference type="NCBI Taxonomy" id="420998"/>
    <lineage>
        <taxon>Bacteria</taxon>
        <taxon>Pseudomonadati</taxon>
        <taxon>Pseudomonadota</taxon>
        <taxon>Alphaproteobacteria</taxon>
        <taxon>Rhodobacterales</taxon>
        <taxon>Roseobacteraceae</taxon>
        <taxon>Jannaschia</taxon>
    </lineage>
</organism>
<keyword evidence="4" id="KW-1185">Reference proteome</keyword>
<gene>
    <name evidence="3" type="primary">vapB4</name>
    <name evidence="3" type="ORF">JDO7802_00076</name>
</gene>
<dbReference type="Pfam" id="PF02604">
    <property type="entry name" value="PhdYeFM_antitox"/>
    <property type="match status" value="1"/>
</dbReference>
<dbReference type="InterPro" id="IPR006442">
    <property type="entry name" value="Antitoxin_Phd/YefM"/>
</dbReference>
<comment type="similarity">
    <text evidence="1 2">Belongs to the phD/YefM antitoxin family.</text>
</comment>
<dbReference type="SUPFAM" id="SSF143120">
    <property type="entry name" value="YefM-like"/>
    <property type="match status" value="1"/>
</dbReference>
<evidence type="ECO:0000256" key="1">
    <source>
        <dbReference type="ARBA" id="ARBA00009981"/>
    </source>
</evidence>
<protein>
    <recommendedName>
        <fullName evidence="2">Antitoxin</fullName>
    </recommendedName>
</protein>
<name>A0A0M6YEF0_9RHOB</name>
<dbReference type="RefSeq" id="WP_055081725.1">
    <property type="nucleotide sequence ID" value="NZ_CXSU01000004.1"/>
</dbReference>
<proteinExistence type="inferred from homology"/>
<comment type="function">
    <text evidence="2">Antitoxin component of a type II toxin-antitoxin (TA) system.</text>
</comment>
<sequence length="88" mass="9651">MTAQVPVAEAKKTFADLIRRAEAGEEIELTRYGRPVARLVATKPVPKRSIVGLMVGKGVSPADPWAGDAEIQEMFEESLDSKDNPLNW</sequence>
<evidence type="ECO:0000256" key="2">
    <source>
        <dbReference type="RuleBase" id="RU362080"/>
    </source>
</evidence>
<dbReference type="EMBL" id="CXSU01000004">
    <property type="protein sequence ID" value="CTQ48075.1"/>
    <property type="molecule type" value="Genomic_DNA"/>
</dbReference>
<dbReference type="NCBIfam" id="TIGR01552">
    <property type="entry name" value="phd_fam"/>
    <property type="match status" value="1"/>
</dbReference>
<accession>A0A0M6YEF0</accession>
<dbReference type="OrthoDB" id="7473440at2"/>
<reference evidence="3 4" key="1">
    <citation type="submission" date="2015-07" db="EMBL/GenBank/DDBJ databases">
        <authorList>
            <person name="Noorani M."/>
        </authorList>
    </citation>
    <scope>NUCLEOTIDE SEQUENCE [LARGE SCALE GENOMIC DNA]</scope>
    <source>
        <strain evidence="3 4">CECT 7802</strain>
    </source>
</reference>
<dbReference type="STRING" id="420998.JDO7802_00076"/>